<feature type="region of interest" description="Disordered" evidence="5">
    <location>
        <begin position="462"/>
        <end position="486"/>
    </location>
</feature>
<dbReference type="Gene3D" id="1.20.1250.20">
    <property type="entry name" value="MFS general substrate transporter like domains"/>
    <property type="match status" value="1"/>
</dbReference>
<comment type="caution">
    <text evidence="7">The sequence shown here is derived from an EMBL/GenBank/DDBJ whole genome shotgun (WGS) entry which is preliminary data.</text>
</comment>
<dbReference type="Proteomes" id="UP001320420">
    <property type="component" value="Unassembled WGS sequence"/>
</dbReference>
<sequence length="486" mass="52321">MLDSDTQHQRTSGYSDTMDIEIAPERRHDAIRPTGADTTAASATAITDGAPMPTPGVVDDAGVGEEWKPTKRFLLAFMSLQVIVAAVAFESTSLPAALPVLSSELGGTALQAFWAGTSYLLASTVVQPTVASMSHILGRKVMLYICAAGFTGGSLIAALAQNFTVVLVGRTIQVEASSFYSRSSYAVLLPIIVGLVGIFLFIFWEFRFASEPIIERRIFSTWTAISTYIQTLLHGLVTWAALYFLVLYYQAVKSYSPIYSAVAMLPVTVHLSWASMAVGAITGKLLRYRWALWTGWTLVTLGSGILYLLKPGTTTVQWVFITTPFGIGTGMLFTAEILAIQAGTEPMLNGHAAAFFSFIRIFGQAIGVAVSGAIFQNVFKKNLDGIPEFADVADEYSRDATSVIGVIQGMESGEPKTRIIQAYSDALGAIWLSLLAFAAAAAILSMTVKGHSMAQEHVTEQKLVQGEKPQLDSMESGVLGEHQPEK</sequence>
<feature type="transmembrane region" description="Helical" evidence="6">
    <location>
        <begin position="352"/>
        <end position="375"/>
    </location>
</feature>
<evidence type="ECO:0000256" key="3">
    <source>
        <dbReference type="ARBA" id="ARBA00022989"/>
    </source>
</evidence>
<feature type="transmembrane region" description="Helical" evidence="6">
    <location>
        <begin position="183"/>
        <end position="204"/>
    </location>
</feature>
<feature type="transmembrane region" description="Helical" evidence="6">
    <location>
        <begin position="315"/>
        <end position="340"/>
    </location>
</feature>
<proteinExistence type="predicted"/>
<dbReference type="GO" id="GO:0005886">
    <property type="term" value="C:plasma membrane"/>
    <property type="evidence" value="ECO:0007669"/>
    <property type="project" value="TreeGrafter"/>
</dbReference>
<dbReference type="Gene3D" id="1.20.1720.10">
    <property type="entry name" value="Multidrug resistance protein D"/>
    <property type="match status" value="1"/>
</dbReference>
<evidence type="ECO:0000256" key="5">
    <source>
        <dbReference type="SAM" id="MobiDB-lite"/>
    </source>
</evidence>
<keyword evidence="2 6" id="KW-0812">Transmembrane</keyword>
<keyword evidence="8" id="KW-1185">Reference proteome</keyword>
<evidence type="ECO:0000256" key="1">
    <source>
        <dbReference type="ARBA" id="ARBA00004141"/>
    </source>
</evidence>
<reference evidence="7 8" key="1">
    <citation type="submission" date="2024-02" db="EMBL/GenBank/DDBJ databases">
        <title>De novo assembly and annotation of 12 fungi associated with fruit tree decline syndrome in Ontario, Canada.</title>
        <authorList>
            <person name="Sulman M."/>
            <person name="Ellouze W."/>
            <person name="Ilyukhin E."/>
        </authorList>
    </citation>
    <scope>NUCLEOTIDE SEQUENCE [LARGE SCALE GENOMIC DNA]</scope>
    <source>
        <strain evidence="7 8">M11/M66-122</strain>
    </source>
</reference>
<feature type="transmembrane region" description="Helical" evidence="6">
    <location>
        <begin position="426"/>
        <end position="448"/>
    </location>
</feature>
<feature type="transmembrane region" description="Helical" evidence="6">
    <location>
        <begin position="290"/>
        <end position="309"/>
    </location>
</feature>
<organism evidence="7 8">
    <name type="scientific">Diatrype stigma</name>
    <dbReference type="NCBI Taxonomy" id="117547"/>
    <lineage>
        <taxon>Eukaryota</taxon>
        <taxon>Fungi</taxon>
        <taxon>Dikarya</taxon>
        <taxon>Ascomycota</taxon>
        <taxon>Pezizomycotina</taxon>
        <taxon>Sordariomycetes</taxon>
        <taxon>Xylariomycetidae</taxon>
        <taxon>Xylariales</taxon>
        <taxon>Diatrypaceae</taxon>
        <taxon>Diatrype</taxon>
    </lineage>
</organism>
<dbReference type="EMBL" id="JAKJXP020000058">
    <property type="protein sequence ID" value="KAK7750868.1"/>
    <property type="molecule type" value="Genomic_DNA"/>
</dbReference>
<feature type="transmembrane region" description="Helical" evidence="6">
    <location>
        <begin position="258"/>
        <end position="278"/>
    </location>
</feature>
<evidence type="ECO:0000313" key="8">
    <source>
        <dbReference type="Proteomes" id="UP001320420"/>
    </source>
</evidence>
<keyword evidence="3 6" id="KW-1133">Transmembrane helix</keyword>
<evidence type="ECO:0000256" key="4">
    <source>
        <dbReference type="ARBA" id="ARBA00023136"/>
    </source>
</evidence>
<name>A0AAN9UNK5_9PEZI</name>
<feature type="transmembrane region" description="Helical" evidence="6">
    <location>
        <begin position="73"/>
        <end position="89"/>
    </location>
</feature>
<gene>
    <name evidence="7" type="ORF">SLS62_007267</name>
</gene>
<feature type="region of interest" description="Disordered" evidence="5">
    <location>
        <begin position="1"/>
        <end position="33"/>
    </location>
</feature>
<dbReference type="SUPFAM" id="SSF103473">
    <property type="entry name" value="MFS general substrate transporter"/>
    <property type="match status" value="1"/>
</dbReference>
<protein>
    <submittedName>
        <fullName evidence="7">Uncharacterized protein</fullName>
    </submittedName>
</protein>
<dbReference type="GO" id="GO:0022857">
    <property type="term" value="F:transmembrane transporter activity"/>
    <property type="evidence" value="ECO:0007669"/>
    <property type="project" value="TreeGrafter"/>
</dbReference>
<feature type="transmembrane region" description="Helical" evidence="6">
    <location>
        <begin position="225"/>
        <end position="246"/>
    </location>
</feature>
<evidence type="ECO:0000313" key="7">
    <source>
        <dbReference type="EMBL" id="KAK7750868.1"/>
    </source>
</evidence>
<dbReference type="PANTHER" id="PTHR23501">
    <property type="entry name" value="MAJOR FACILITATOR SUPERFAMILY"/>
    <property type="match status" value="1"/>
</dbReference>
<feature type="transmembrane region" description="Helical" evidence="6">
    <location>
        <begin position="142"/>
        <end position="163"/>
    </location>
</feature>
<dbReference type="InterPro" id="IPR036259">
    <property type="entry name" value="MFS_trans_sf"/>
</dbReference>
<evidence type="ECO:0000256" key="6">
    <source>
        <dbReference type="SAM" id="Phobius"/>
    </source>
</evidence>
<evidence type="ECO:0000256" key="2">
    <source>
        <dbReference type="ARBA" id="ARBA00022692"/>
    </source>
</evidence>
<keyword evidence="4 6" id="KW-0472">Membrane</keyword>
<comment type="subcellular location">
    <subcellularLocation>
        <location evidence="1">Membrane</location>
        <topology evidence="1">Multi-pass membrane protein</topology>
    </subcellularLocation>
</comment>
<dbReference type="PANTHER" id="PTHR23501:SF59">
    <property type="entry name" value="MAJOR FACILITATOR SUPERFAMILY (MFS) PROFILE DOMAIN-CONTAINING PROTEIN-RELATED"/>
    <property type="match status" value="1"/>
</dbReference>
<accession>A0AAN9UNK5</accession>
<dbReference type="AlphaFoldDB" id="A0AAN9UNK5"/>